<dbReference type="AlphaFoldDB" id="A0A0K9GUK3"/>
<keyword evidence="7 9" id="KW-1133">Transmembrane helix</keyword>
<keyword evidence="4" id="KW-0808">Transferase</keyword>
<evidence type="ECO:0000259" key="10">
    <source>
        <dbReference type="PROSITE" id="PS50885"/>
    </source>
</evidence>
<dbReference type="PROSITE" id="PS50885">
    <property type="entry name" value="HAMP"/>
    <property type="match status" value="1"/>
</dbReference>
<dbReference type="Pfam" id="PF06580">
    <property type="entry name" value="His_kinase"/>
    <property type="match status" value="1"/>
</dbReference>
<sequence>MKTRILQIVSFLSFRDKVLLLSITCLILPVIGTFSIYNYLTKDAVEEQAIISAKNELKLTDEYLKKIFEDMLYTLNFIQLDTELNVIFKKTVMNSADSDHDSQYLVFLNDKKVNKTLETLTLRDQRVYITIILNNGKIYTNYSSNEYNPKNVSGEPWFENLRTLKGYRSIWIAPQTTMFASEKIKSPHSLSVARVLQDSISGVYGYAIVTTTVDRISDILQSENKDNSILLMNEENLLIGNNTDFDRVLSDKVNTKEYFQTENIIRIKGKDYLINTRELSITNWKLISLIPYEKATFRINAIFNEIFIVQTTAFILFLFLLTLILRKILNRLIDLRNIAKKVQSGDLTVRSSLKGNDEIATLSTSFNLMLDKVREMIEENTLIQSRKRQAELEMLQAQINPHFLFNVLNSIRMKVMMKRDHESAEMISSLSKLLRITIDKHKGMITFLEELEINHDYVRLMNMRQRHEIGLKMSVSSDAYHIKLPRLVLQPIIENAIIHGLNEQEGLIEIKAKYHNRTLMIVIEDNGIGMENEQLTKLKENLNKTDLSSHKESELNGFSSIGLSNVYERMKLTFGENFIMQVQSELNKGTKVSMVIPIQEERIVCIK</sequence>
<evidence type="ECO:0000256" key="7">
    <source>
        <dbReference type="ARBA" id="ARBA00022989"/>
    </source>
</evidence>
<evidence type="ECO:0000256" key="3">
    <source>
        <dbReference type="ARBA" id="ARBA00022553"/>
    </source>
</evidence>
<keyword evidence="5 9" id="KW-0812">Transmembrane</keyword>
<keyword evidence="2" id="KW-1003">Cell membrane</keyword>
<evidence type="ECO:0000256" key="2">
    <source>
        <dbReference type="ARBA" id="ARBA00022475"/>
    </source>
</evidence>
<comment type="subcellular location">
    <subcellularLocation>
        <location evidence="1">Cell membrane</location>
        <topology evidence="1">Multi-pass membrane protein</topology>
    </subcellularLocation>
</comment>
<evidence type="ECO:0000256" key="4">
    <source>
        <dbReference type="ARBA" id="ARBA00022679"/>
    </source>
</evidence>
<evidence type="ECO:0000256" key="5">
    <source>
        <dbReference type="ARBA" id="ARBA00022692"/>
    </source>
</evidence>
<dbReference type="STRING" id="1679170.AC625_10625"/>
<dbReference type="Proteomes" id="UP000037146">
    <property type="component" value="Unassembled WGS sequence"/>
</dbReference>
<keyword evidence="12" id="KW-1185">Reference proteome</keyword>
<dbReference type="PANTHER" id="PTHR34220">
    <property type="entry name" value="SENSOR HISTIDINE KINASE YPDA"/>
    <property type="match status" value="1"/>
</dbReference>
<evidence type="ECO:0000313" key="12">
    <source>
        <dbReference type="Proteomes" id="UP000037146"/>
    </source>
</evidence>
<dbReference type="OrthoDB" id="9776552at2"/>
<dbReference type="SMART" id="SM00304">
    <property type="entry name" value="HAMP"/>
    <property type="match status" value="1"/>
</dbReference>
<dbReference type="Pfam" id="PF02743">
    <property type="entry name" value="dCache_1"/>
    <property type="match status" value="1"/>
</dbReference>
<proteinExistence type="predicted"/>
<dbReference type="SMART" id="SM00387">
    <property type="entry name" value="HATPase_c"/>
    <property type="match status" value="1"/>
</dbReference>
<gene>
    <name evidence="11" type="ORF">AC625_10625</name>
</gene>
<dbReference type="InterPro" id="IPR003660">
    <property type="entry name" value="HAMP_dom"/>
</dbReference>
<evidence type="ECO:0000256" key="1">
    <source>
        <dbReference type="ARBA" id="ARBA00004651"/>
    </source>
</evidence>
<dbReference type="Gene3D" id="3.30.565.10">
    <property type="entry name" value="Histidine kinase-like ATPase, C-terminal domain"/>
    <property type="match status" value="1"/>
</dbReference>
<evidence type="ECO:0000313" key="11">
    <source>
        <dbReference type="EMBL" id="KMY49922.1"/>
    </source>
</evidence>
<dbReference type="PANTHER" id="PTHR34220:SF7">
    <property type="entry name" value="SENSOR HISTIDINE KINASE YPDA"/>
    <property type="match status" value="1"/>
</dbReference>
<dbReference type="Gene3D" id="6.10.340.10">
    <property type="match status" value="1"/>
</dbReference>
<keyword evidence="8 9" id="KW-0472">Membrane</keyword>
<evidence type="ECO:0000256" key="9">
    <source>
        <dbReference type="SAM" id="Phobius"/>
    </source>
</evidence>
<dbReference type="Pfam" id="PF00672">
    <property type="entry name" value="HAMP"/>
    <property type="match status" value="1"/>
</dbReference>
<dbReference type="Pfam" id="PF02518">
    <property type="entry name" value="HATPase_c"/>
    <property type="match status" value="1"/>
</dbReference>
<dbReference type="InterPro" id="IPR033479">
    <property type="entry name" value="dCache_1"/>
</dbReference>
<feature type="transmembrane region" description="Helical" evidence="9">
    <location>
        <begin position="20"/>
        <end position="40"/>
    </location>
</feature>
<organism evidence="11 12">
    <name type="scientific">Peribacillus loiseleuriae</name>
    <dbReference type="NCBI Taxonomy" id="1679170"/>
    <lineage>
        <taxon>Bacteria</taxon>
        <taxon>Bacillati</taxon>
        <taxon>Bacillota</taxon>
        <taxon>Bacilli</taxon>
        <taxon>Bacillales</taxon>
        <taxon>Bacillaceae</taxon>
        <taxon>Peribacillus</taxon>
    </lineage>
</organism>
<keyword evidence="6" id="KW-0418">Kinase</keyword>
<dbReference type="RefSeq" id="WP_049681274.1">
    <property type="nucleotide sequence ID" value="NZ_LFZW01000001.1"/>
</dbReference>
<feature type="domain" description="HAMP" evidence="10">
    <location>
        <begin position="326"/>
        <end position="378"/>
    </location>
</feature>
<dbReference type="SUPFAM" id="SSF158472">
    <property type="entry name" value="HAMP domain-like"/>
    <property type="match status" value="1"/>
</dbReference>
<evidence type="ECO:0000256" key="8">
    <source>
        <dbReference type="ARBA" id="ARBA00023136"/>
    </source>
</evidence>
<dbReference type="InterPro" id="IPR010559">
    <property type="entry name" value="Sig_transdc_His_kin_internal"/>
</dbReference>
<dbReference type="SUPFAM" id="SSF55874">
    <property type="entry name" value="ATPase domain of HSP90 chaperone/DNA topoisomerase II/histidine kinase"/>
    <property type="match status" value="1"/>
</dbReference>
<dbReference type="CDD" id="cd06225">
    <property type="entry name" value="HAMP"/>
    <property type="match status" value="1"/>
</dbReference>
<comment type="caution">
    <text evidence="11">The sequence shown here is derived from an EMBL/GenBank/DDBJ whole genome shotgun (WGS) entry which is preliminary data.</text>
</comment>
<keyword evidence="3" id="KW-0597">Phosphoprotein</keyword>
<dbReference type="InterPro" id="IPR036890">
    <property type="entry name" value="HATPase_C_sf"/>
</dbReference>
<accession>A0A0K9GUK3</accession>
<reference evidence="12" key="1">
    <citation type="submission" date="2015-07" db="EMBL/GenBank/DDBJ databases">
        <title>Genome sequencing project for genomic taxonomy and phylogenomics of Bacillus-like bacteria.</title>
        <authorList>
            <person name="Liu B."/>
            <person name="Wang J."/>
            <person name="Zhu Y."/>
            <person name="Liu G."/>
            <person name="Chen Q."/>
            <person name="Chen Z."/>
            <person name="Lan J."/>
            <person name="Che J."/>
            <person name="Ge C."/>
            <person name="Shi H."/>
            <person name="Pan Z."/>
            <person name="Liu X."/>
        </authorList>
    </citation>
    <scope>NUCLEOTIDE SEQUENCE [LARGE SCALE GENOMIC DNA]</scope>
    <source>
        <strain evidence="12">FJAT-27997</strain>
    </source>
</reference>
<dbReference type="InterPro" id="IPR003594">
    <property type="entry name" value="HATPase_dom"/>
</dbReference>
<dbReference type="PATRIC" id="fig|1679170.3.peg.2375"/>
<dbReference type="EMBL" id="LFZW01000001">
    <property type="protein sequence ID" value="KMY49922.1"/>
    <property type="molecule type" value="Genomic_DNA"/>
</dbReference>
<name>A0A0K9GUK3_9BACI</name>
<dbReference type="InterPro" id="IPR050640">
    <property type="entry name" value="Bact_2-comp_sensor_kinase"/>
</dbReference>
<evidence type="ECO:0000256" key="6">
    <source>
        <dbReference type="ARBA" id="ARBA00022777"/>
    </source>
</evidence>
<dbReference type="GO" id="GO:0000155">
    <property type="term" value="F:phosphorelay sensor kinase activity"/>
    <property type="evidence" value="ECO:0007669"/>
    <property type="project" value="InterPro"/>
</dbReference>
<protein>
    <recommendedName>
        <fullName evidence="10">HAMP domain-containing protein</fullName>
    </recommendedName>
</protein>
<dbReference type="GO" id="GO:0005886">
    <property type="term" value="C:plasma membrane"/>
    <property type="evidence" value="ECO:0007669"/>
    <property type="project" value="UniProtKB-SubCell"/>
</dbReference>
<feature type="transmembrane region" description="Helical" evidence="9">
    <location>
        <begin position="306"/>
        <end position="325"/>
    </location>
</feature>